<feature type="domain" description="Peptidase C1A papain C-terminal" evidence="11">
    <location>
        <begin position="95"/>
        <end position="343"/>
    </location>
</feature>
<dbReference type="InterPro" id="IPR025661">
    <property type="entry name" value="Pept_asp_AS"/>
</dbReference>
<dbReference type="GO" id="GO:0008234">
    <property type="term" value="F:cysteine-type peptidase activity"/>
    <property type="evidence" value="ECO:0007669"/>
    <property type="project" value="UniProtKB-KW"/>
</dbReference>
<dbReference type="PRINTS" id="PR00705">
    <property type="entry name" value="PAPAIN"/>
</dbReference>
<dbReference type="SMART" id="SM00645">
    <property type="entry name" value="Pept_C1"/>
    <property type="match status" value="1"/>
</dbReference>
<dbReference type="InterPro" id="IPR000668">
    <property type="entry name" value="Peptidase_C1A_C"/>
</dbReference>
<dbReference type="EMBL" id="JAEAOA010000565">
    <property type="protein sequence ID" value="KAK3594237.1"/>
    <property type="molecule type" value="Genomic_DNA"/>
</dbReference>
<keyword evidence="7" id="KW-1015">Disulfide bond</keyword>
<dbReference type="PANTHER" id="PTHR12411">
    <property type="entry name" value="CYSTEINE PROTEASE FAMILY C1-RELATED"/>
    <property type="match status" value="1"/>
</dbReference>
<evidence type="ECO:0000256" key="4">
    <source>
        <dbReference type="ARBA" id="ARBA00022801"/>
    </source>
</evidence>
<evidence type="ECO:0000256" key="10">
    <source>
        <dbReference type="SAM" id="SignalP"/>
    </source>
</evidence>
<dbReference type="Gene3D" id="3.90.70.10">
    <property type="entry name" value="Cysteine proteinases"/>
    <property type="match status" value="1"/>
</dbReference>
<proteinExistence type="inferred from homology"/>
<dbReference type="PROSITE" id="PS00139">
    <property type="entry name" value="THIOL_PROTEASE_CYS"/>
    <property type="match status" value="1"/>
</dbReference>
<comment type="caution">
    <text evidence="12">The sequence shown here is derived from an EMBL/GenBank/DDBJ whole genome shotgun (WGS) entry which is preliminary data.</text>
</comment>
<dbReference type="InterPro" id="IPR000169">
    <property type="entry name" value="Pept_cys_AS"/>
</dbReference>
<evidence type="ECO:0000256" key="9">
    <source>
        <dbReference type="ARBA" id="ARBA00073107"/>
    </source>
</evidence>
<evidence type="ECO:0000256" key="1">
    <source>
        <dbReference type="ARBA" id="ARBA00008455"/>
    </source>
</evidence>
<dbReference type="PROSITE" id="PS00640">
    <property type="entry name" value="THIOL_PROTEASE_ASN"/>
    <property type="match status" value="1"/>
</dbReference>
<evidence type="ECO:0000256" key="2">
    <source>
        <dbReference type="ARBA" id="ARBA00022670"/>
    </source>
</evidence>
<dbReference type="InterPro" id="IPR038765">
    <property type="entry name" value="Papain-like_cys_pep_sf"/>
</dbReference>
<name>A0AAE0SLV4_9BIVA</name>
<evidence type="ECO:0000313" key="12">
    <source>
        <dbReference type="EMBL" id="KAK3594237.1"/>
    </source>
</evidence>
<keyword evidence="6" id="KW-0865">Zymogen</keyword>
<evidence type="ECO:0000256" key="7">
    <source>
        <dbReference type="ARBA" id="ARBA00023157"/>
    </source>
</evidence>
<dbReference type="CDD" id="cd02620">
    <property type="entry name" value="Peptidase_C1A_CathepsinB"/>
    <property type="match status" value="1"/>
</dbReference>
<gene>
    <name evidence="12" type="ORF">CHS0354_008575</name>
</gene>
<keyword evidence="13" id="KW-1185">Reference proteome</keyword>
<evidence type="ECO:0000313" key="13">
    <source>
        <dbReference type="Proteomes" id="UP001195483"/>
    </source>
</evidence>
<reference evidence="12" key="1">
    <citation type="journal article" date="2021" name="Genome Biol. Evol.">
        <title>A High-Quality Reference Genome for a Parasitic Bivalve with Doubly Uniparental Inheritance (Bivalvia: Unionida).</title>
        <authorList>
            <person name="Smith C.H."/>
        </authorList>
    </citation>
    <scope>NUCLEOTIDE SEQUENCE</scope>
    <source>
        <strain evidence="12">CHS0354</strain>
    </source>
</reference>
<reference evidence="12" key="3">
    <citation type="submission" date="2023-05" db="EMBL/GenBank/DDBJ databases">
        <authorList>
            <person name="Smith C.H."/>
        </authorList>
    </citation>
    <scope>NUCLEOTIDE SEQUENCE</scope>
    <source>
        <strain evidence="12">CHS0354</strain>
        <tissue evidence="12">Mantle</tissue>
    </source>
</reference>
<dbReference type="Proteomes" id="UP001195483">
    <property type="component" value="Unassembled WGS sequence"/>
</dbReference>
<evidence type="ECO:0000256" key="3">
    <source>
        <dbReference type="ARBA" id="ARBA00022729"/>
    </source>
</evidence>
<keyword evidence="5" id="KW-0788">Thiol protease</keyword>
<reference evidence="12" key="2">
    <citation type="journal article" date="2021" name="Genome Biol. Evol.">
        <title>Developing a high-quality reference genome for a parasitic bivalve with doubly uniparental inheritance (Bivalvia: Unionida).</title>
        <authorList>
            <person name="Smith C.H."/>
        </authorList>
    </citation>
    <scope>NUCLEOTIDE SEQUENCE</scope>
    <source>
        <strain evidence="12">CHS0354</strain>
        <tissue evidence="12">Mantle</tissue>
    </source>
</reference>
<dbReference type="AlphaFoldDB" id="A0AAE0SLV4"/>
<organism evidence="12 13">
    <name type="scientific">Potamilus streckersoni</name>
    <dbReference type="NCBI Taxonomy" id="2493646"/>
    <lineage>
        <taxon>Eukaryota</taxon>
        <taxon>Metazoa</taxon>
        <taxon>Spiralia</taxon>
        <taxon>Lophotrochozoa</taxon>
        <taxon>Mollusca</taxon>
        <taxon>Bivalvia</taxon>
        <taxon>Autobranchia</taxon>
        <taxon>Heteroconchia</taxon>
        <taxon>Palaeoheterodonta</taxon>
        <taxon>Unionida</taxon>
        <taxon>Unionoidea</taxon>
        <taxon>Unionidae</taxon>
        <taxon>Ambleminae</taxon>
        <taxon>Lampsilini</taxon>
        <taxon>Potamilus</taxon>
    </lineage>
</organism>
<dbReference type="Pfam" id="PF00112">
    <property type="entry name" value="Peptidase_C1"/>
    <property type="match status" value="1"/>
</dbReference>
<comment type="similarity">
    <text evidence="1">Belongs to the peptidase C1 family.</text>
</comment>
<keyword evidence="4" id="KW-0378">Hydrolase</keyword>
<feature type="chain" id="PRO_5042137402" description="Cathepsin B-like cysteine proteinase" evidence="10">
    <location>
        <begin position="18"/>
        <end position="347"/>
    </location>
</feature>
<dbReference type="InterPro" id="IPR013128">
    <property type="entry name" value="Peptidase_C1A"/>
</dbReference>
<keyword evidence="2" id="KW-0645">Protease</keyword>
<accession>A0AAE0SLV4</accession>
<protein>
    <recommendedName>
        <fullName evidence="9">Cathepsin B-like cysteine proteinase</fullName>
    </recommendedName>
</protein>
<evidence type="ECO:0000256" key="6">
    <source>
        <dbReference type="ARBA" id="ARBA00023145"/>
    </source>
</evidence>
<dbReference type="FunFam" id="3.90.70.10:FF:000031">
    <property type="entry name" value="Cathepsin B"/>
    <property type="match status" value="1"/>
</dbReference>
<evidence type="ECO:0000256" key="8">
    <source>
        <dbReference type="ARBA" id="ARBA00055576"/>
    </source>
</evidence>
<comment type="function">
    <text evidence="8">Thiol protease. Has a role as a digestive enzyme.</text>
</comment>
<evidence type="ECO:0000256" key="5">
    <source>
        <dbReference type="ARBA" id="ARBA00022807"/>
    </source>
</evidence>
<dbReference type="SUPFAM" id="SSF54001">
    <property type="entry name" value="Cysteine proteinases"/>
    <property type="match status" value="1"/>
</dbReference>
<evidence type="ECO:0000259" key="11">
    <source>
        <dbReference type="SMART" id="SM00645"/>
    </source>
</evidence>
<dbReference type="InterPro" id="IPR025660">
    <property type="entry name" value="Pept_his_AS"/>
</dbReference>
<dbReference type="GO" id="GO:0006508">
    <property type="term" value="P:proteolysis"/>
    <property type="evidence" value="ECO:0007669"/>
    <property type="project" value="UniProtKB-KW"/>
</dbReference>
<feature type="signal peptide" evidence="10">
    <location>
        <begin position="1"/>
        <end position="17"/>
    </location>
</feature>
<sequence>MLKLCSLLLLGVLAVSAIPAKDELFKYIRVLRPMSTEMISFLNMPGPGATWKAGNNFPGISNLDDKLIYAKRLCGTKLNDPNPLPVKNIQPLKDLPTSFDARTHWPNCPTIKEVRDQGDCGSCWAFGAVEAMSDRICISSNGKINAEISAEDLLACCSSCGAGCEGGFPSEAWRYYERDGLVTGGLYNSSQGCQPYLIPACDHHVVGHLKPCPKEEAKTPKCSKKCEANYNVTYKADKHYGKNSYSVDSVEQIMTEIMTNGPVEAAFTVYEDFLSYKSGVYQHRTGQELGGHAIKILGWGVDSGTPYWIVANSWNPDWGNQGFFNILRGSDECGIESQVVAGLPKLS</sequence>
<keyword evidence="3 10" id="KW-0732">Signal</keyword>
<dbReference type="PROSITE" id="PS00639">
    <property type="entry name" value="THIOL_PROTEASE_HIS"/>
    <property type="match status" value="1"/>
</dbReference>